<evidence type="ECO:0000256" key="1">
    <source>
        <dbReference type="SAM" id="MobiDB-lite"/>
    </source>
</evidence>
<comment type="caution">
    <text evidence="2">The sequence shown here is derived from an EMBL/GenBank/DDBJ whole genome shotgun (WGS) entry which is preliminary data.</text>
</comment>
<feature type="compositionally biased region" description="Low complexity" evidence="1">
    <location>
        <begin position="297"/>
        <end position="316"/>
    </location>
</feature>
<dbReference type="GO" id="GO:0016538">
    <property type="term" value="F:cyclin-dependent protein serine/threonine kinase regulator activity"/>
    <property type="evidence" value="ECO:0007669"/>
    <property type="project" value="InterPro"/>
</dbReference>
<dbReference type="AlphaFoldDB" id="A0A8H7VPY1"/>
<sequence length="316" mass="35941">MNDVHHEETLQLSLVPNLASIHYLRQAGAMLDLPVRTTATAIMYYHQFNRFMLLNKGKKPERNDRFVDENMPLYMNEELLTTTCLHLACKMTDVPRKVRDLVNVGYRYYHPKEGILQVDETYFKMRSSLVVGELLLVRALGYDLEVSLPFTYCLNVLRGMASVTWFATSSKQDRRSLPGNQKDYWRSMEQEMDPELSTIARLAWMFCWDSICSPRIILTRTTAEVALGCLYLALKLSQAELPMNMNQWVDMWGASENISVQNVCDVVTDLIELFDHCPTTEELPNTSSSSTPPPSLQPSNSSASQQQKPPSSPASA</sequence>
<dbReference type="SUPFAM" id="SSF47954">
    <property type="entry name" value="Cyclin-like"/>
    <property type="match status" value="2"/>
</dbReference>
<organism evidence="2 3">
    <name type="scientific">Circinella minor</name>
    <dbReference type="NCBI Taxonomy" id="1195481"/>
    <lineage>
        <taxon>Eukaryota</taxon>
        <taxon>Fungi</taxon>
        <taxon>Fungi incertae sedis</taxon>
        <taxon>Mucoromycota</taxon>
        <taxon>Mucoromycotina</taxon>
        <taxon>Mucoromycetes</taxon>
        <taxon>Mucorales</taxon>
        <taxon>Lichtheimiaceae</taxon>
        <taxon>Circinella</taxon>
    </lineage>
</organism>
<dbReference type="CDD" id="cd20534">
    <property type="entry name" value="CYCLIN_CCNM_CCNQ_rpt1"/>
    <property type="match status" value="1"/>
</dbReference>
<feature type="compositionally biased region" description="Low complexity" evidence="1">
    <location>
        <begin position="280"/>
        <end position="290"/>
    </location>
</feature>
<dbReference type="CDD" id="cd20546">
    <property type="entry name" value="CYCLIN_SpCG1C_ScCTK2-like_rpt2"/>
    <property type="match status" value="1"/>
</dbReference>
<keyword evidence="3" id="KW-1185">Reference proteome</keyword>
<evidence type="ECO:0000313" key="2">
    <source>
        <dbReference type="EMBL" id="KAG2227032.1"/>
    </source>
</evidence>
<dbReference type="GO" id="GO:0006357">
    <property type="term" value="P:regulation of transcription by RNA polymerase II"/>
    <property type="evidence" value="ECO:0007669"/>
    <property type="project" value="InterPro"/>
</dbReference>
<gene>
    <name evidence="2" type="ORF">INT45_006439</name>
</gene>
<dbReference type="PANTHER" id="PTHR10026">
    <property type="entry name" value="CYCLIN"/>
    <property type="match status" value="1"/>
</dbReference>
<dbReference type="InterPro" id="IPR043198">
    <property type="entry name" value="Cyclin/Ssn8"/>
</dbReference>
<evidence type="ECO:0008006" key="4">
    <source>
        <dbReference type="Google" id="ProtNLM"/>
    </source>
</evidence>
<accession>A0A8H7VPY1</accession>
<dbReference type="InterPro" id="IPR048055">
    <property type="entry name" value="Cyclin-Q_first_cyclin_box"/>
</dbReference>
<dbReference type="Gene3D" id="1.10.472.10">
    <property type="entry name" value="Cyclin-like"/>
    <property type="match status" value="2"/>
</dbReference>
<dbReference type="EMBL" id="JAEPRB010000011">
    <property type="protein sequence ID" value="KAG2227032.1"/>
    <property type="molecule type" value="Genomic_DNA"/>
</dbReference>
<reference evidence="2 3" key="1">
    <citation type="submission" date="2020-12" db="EMBL/GenBank/DDBJ databases">
        <title>Metabolic potential, ecology and presence of endohyphal bacteria is reflected in genomic diversity of Mucoromycotina.</title>
        <authorList>
            <person name="Muszewska A."/>
            <person name="Okrasinska A."/>
            <person name="Steczkiewicz K."/>
            <person name="Drgas O."/>
            <person name="Orlowska M."/>
            <person name="Perlinska-Lenart U."/>
            <person name="Aleksandrzak-Piekarczyk T."/>
            <person name="Szatraj K."/>
            <person name="Zielenkiewicz U."/>
            <person name="Pilsyk S."/>
            <person name="Malc E."/>
            <person name="Mieczkowski P."/>
            <person name="Kruszewska J.S."/>
            <person name="Biernat P."/>
            <person name="Pawlowska J."/>
        </authorList>
    </citation>
    <scope>NUCLEOTIDE SEQUENCE [LARGE SCALE GENOMIC DNA]</scope>
    <source>
        <strain evidence="2 3">CBS 142.35</strain>
    </source>
</reference>
<evidence type="ECO:0000313" key="3">
    <source>
        <dbReference type="Proteomes" id="UP000646827"/>
    </source>
</evidence>
<name>A0A8H7VPY1_9FUNG</name>
<feature type="region of interest" description="Disordered" evidence="1">
    <location>
        <begin position="280"/>
        <end position="316"/>
    </location>
</feature>
<dbReference type="InterPro" id="IPR036915">
    <property type="entry name" value="Cyclin-like_sf"/>
</dbReference>
<dbReference type="Proteomes" id="UP000646827">
    <property type="component" value="Unassembled WGS sequence"/>
</dbReference>
<dbReference type="OrthoDB" id="25002at2759"/>
<proteinExistence type="predicted"/>
<protein>
    <recommendedName>
        <fullName evidence="4">Cyclin-Q</fullName>
    </recommendedName>
</protein>